<name>A0AAW0BRY9_9AGAR</name>
<dbReference type="EMBL" id="JAYKXP010000086">
    <property type="protein sequence ID" value="KAK7028919.1"/>
    <property type="molecule type" value="Genomic_DNA"/>
</dbReference>
<keyword evidence="2" id="KW-1185">Reference proteome</keyword>
<comment type="caution">
    <text evidence="1">The sequence shown here is derived from an EMBL/GenBank/DDBJ whole genome shotgun (WGS) entry which is preliminary data.</text>
</comment>
<protein>
    <submittedName>
        <fullName evidence="1">Uncharacterized protein</fullName>
    </submittedName>
</protein>
<reference evidence="1 2" key="1">
    <citation type="submission" date="2024-01" db="EMBL/GenBank/DDBJ databases">
        <title>A draft genome for a cacao thread blight-causing isolate of Paramarasmius palmivorus.</title>
        <authorList>
            <person name="Baruah I.K."/>
            <person name="Bukari Y."/>
            <person name="Amoako-Attah I."/>
            <person name="Meinhardt L.W."/>
            <person name="Bailey B.A."/>
            <person name="Cohen S.P."/>
        </authorList>
    </citation>
    <scope>NUCLEOTIDE SEQUENCE [LARGE SCALE GENOMIC DNA]</scope>
    <source>
        <strain evidence="1 2">GH-12</strain>
    </source>
</reference>
<dbReference type="Proteomes" id="UP001383192">
    <property type="component" value="Unassembled WGS sequence"/>
</dbReference>
<sequence length="279" mass="32571">MERHPKIDAIYERLFCDLKCPVPGCTLPVDIVIFSHSFVRIEAKRFGTHQRNLEIFNDPESISKDLSYTGEAELNRKPPHAIFLTNPKNLELLLRFSHDHSLPDLRLEQDIETVYSFSRYLGKRSPKDSLFTLGWKSDNYQFNGIDEYARRSMSLTYEDAKDVIRSASTGVTYRKNPVVWKEYKDEWDRTVQRYTDVVQNLITSVVLNYDDNAPDVLQLIRRQLESEVTLTSESVTRTFDIIRSEVDLEAARMVLESILEECPVWEQLAIKYKHLDDLS</sequence>
<evidence type="ECO:0000313" key="1">
    <source>
        <dbReference type="EMBL" id="KAK7028919.1"/>
    </source>
</evidence>
<evidence type="ECO:0000313" key="2">
    <source>
        <dbReference type="Proteomes" id="UP001383192"/>
    </source>
</evidence>
<gene>
    <name evidence="1" type="ORF">VNI00_014753</name>
</gene>
<dbReference type="AlphaFoldDB" id="A0AAW0BRY9"/>
<accession>A0AAW0BRY9</accession>
<proteinExistence type="predicted"/>
<organism evidence="1 2">
    <name type="scientific">Paramarasmius palmivorus</name>
    <dbReference type="NCBI Taxonomy" id="297713"/>
    <lineage>
        <taxon>Eukaryota</taxon>
        <taxon>Fungi</taxon>
        <taxon>Dikarya</taxon>
        <taxon>Basidiomycota</taxon>
        <taxon>Agaricomycotina</taxon>
        <taxon>Agaricomycetes</taxon>
        <taxon>Agaricomycetidae</taxon>
        <taxon>Agaricales</taxon>
        <taxon>Marasmiineae</taxon>
        <taxon>Marasmiaceae</taxon>
        <taxon>Paramarasmius</taxon>
    </lineage>
</organism>